<keyword evidence="6 11" id="KW-0798">TonB box</keyword>
<evidence type="ECO:0000313" key="15">
    <source>
        <dbReference type="EMBL" id="KYQ71149.1"/>
    </source>
</evidence>
<keyword evidence="4 9" id="KW-0812">Transmembrane</keyword>
<feature type="signal peptide" evidence="12">
    <location>
        <begin position="1"/>
        <end position="26"/>
    </location>
</feature>
<feature type="domain" description="TonB-dependent receptor plug" evidence="14">
    <location>
        <begin position="62"/>
        <end position="162"/>
    </location>
</feature>
<dbReference type="OrthoDB" id="9795928at2"/>
<evidence type="ECO:0000256" key="4">
    <source>
        <dbReference type="ARBA" id="ARBA00022692"/>
    </source>
</evidence>
<evidence type="ECO:0000259" key="13">
    <source>
        <dbReference type="Pfam" id="PF00593"/>
    </source>
</evidence>
<dbReference type="GO" id="GO:0015344">
    <property type="term" value="F:siderophore uptake transmembrane transporter activity"/>
    <property type="evidence" value="ECO:0007669"/>
    <property type="project" value="TreeGrafter"/>
</dbReference>
<dbReference type="PROSITE" id="PS01156">
    <property type="entry name" value="TONB_DEPENDENT_REC_2"/>
    <property type="match status" value="1"/>
</dbReference>
<dbReference type="PANTHER" id="PTHR30069">
    <property type="entry name" value="TONB-DEPENDENT OUTER MEMBRANE RECEPTOR"/>
    <property type="match status" value="1"/>
</dbReference>
<evidence type="ECO:0000259" key="14">
    <source>
        <dbReference type="Pfam" id="PF07715"/>
    </source>
</evidence>
<keyword evidence="5 12" id="KW-0732">Signal</keyword>
<evidence type="ECO:0000313" key="16">
    <source>
        <dbReference type="Proteomes" id="UP000076276"/>
    </source>
</evidence>
<feature type="domain" description="TonB-dependent receptor-like beta-barrel" evidence="13">
    <location>
        <begin position="330"/>
        <end position="680"/>
    </location>
</feature>
<feature type="chain" id="PRO_5007592107" evidence="12">
    <location>
        <begin position="27"/>
        <end position="710"/>
    </location>
</feature>
<dbReference type="Pfam" id="PF07715">
    <property type="entry name" value="Plug"/>
    <property type="match status" value="1"/>
</dbReference>
<comment type="similarity">
    <text evidence="9 11">Belongs to the TonB-dependent receptor family.</text>
</comment>
<dbReference type="InterPro" id="IPR010917">
    <property type="entry name" value="TonB_rcpt_CS"/>
</dbReference>
<organism evidence="15 16">
    <name type="scientific">Acinetobacter pragensis</name>
    <dbReference type="NCBI Taxonomy" id="1806892"/>
    <lineage>
        <taxon>Bacteria</taxon>
        <taxon>Pseudomonadati</taxon>
        <taxon>Pseudomonadota</taxon>
        <taxon>Gammaproteobacteria</taxon>
        <taxon>Moraxellales</taxon>
        <taxon>Moraxellaceae</taxon>
        <taxon>Acinetobacter</taxon>
    </lineage>
</organism>
<dbReference type="SUPFAM" id="SSF56935">
    <property type="entry name" value="Porins"/>
    <property type="match status" value="1"/>
</dbReference>
<reference evidence="15 16" key="1">
    <citation type="submission" date="2016-03" db="EMBL/GenBank/DDBJ databases">
        <title>Acinetobacter genomospecies 28 strain ANC 4149.</title>
        <authorList>
            <person name="Radolfova-Krizova L."/>
            <person name="Nemec A."/>
        </authorList>
    </citation>
    <scope>NUCLEOTIDE SEQUENCE [LARGE SCALE GENOMIC DNA]</scope>
    <source>
        <strain evidence="15 16">ANC 4149</strain>
    </source>
</reference>
<dbReference type="InterPro" id="IPR039426">
    <property type="entry name" value="TonB-dep_rcpt-like"/>
</dbReference>
<dbReference type="PANTHER" id="PTHR30069:SF40">
    <property type="entry name" value="TONB-DEPENDENT RECEPTOR NMB0964-RELATED"/>
    <property type="match status" value="1"/>
</dbReference>
<dbReference type="AlphaFoldDB" id="A0A151XZU7"/>
<dbReference type="InterPro" id="IPR000531">
    <property type="entry name" value="Beta-barrel_TonB"/>
</dbReference>
<dbReference type="STRING" id="1806892.AZH43_16060"/>
<evidence type="ECO:0000256" key="1">
    <source>
        <dbReference type="ARBA" id="ARBA00004571"/>
    </source>
</evidence>
<dbReference type="GO" id="GO:0044718">
    <property type="term" value="P:siderophore transmembrane transport"/>
    <property type="evidence" value="ECO:0007669"/>
    <property type="project" value="TreeGrafter"/>
</dbReference>
<comment type="caution">
    <text evidence="15">The sequence shown here is derived from an EMBL/GenBank/DDBJ whole genome shotgun (WGS) entry which is preliminary data.</text>
</comment>
<proteinExistence type="inferred from homology"/>
<dbReference type="InterPro" id="IPR049843">
    <property type="entry name" value="ZnuD"/>
</dbReference>
<dbReference type="NCBIfam" id="NF038289">
    <property type="entry name" value="Zn_piracy_ZnuD"/>
    <property type="match status" value="1"/>
</dbReference>
<feature type="short sequence motif" description="TonB C-terminal box" evidence="10">
    <location>
        <begin position="693"/>
        <end position="710"/>
    </location>
</feature>
<evidence type="ECO:0000256" key="10">
    <source>
        <dbReference type="PROSITE-ProRule" id="PRU10144"/>
    </source>
</evidence>
<dbReference type="PROSITE" id="PS52016">
    <property type="entry name" value="TONB_DEPENDENT_REC_3"/>
    <property type="match status" value="1"/>
</dbReference>
<dbReference type="Pfam" id="PF00593">
    <property type="entry name" value="TonB_dep_Rec_b-barrel"/>
    <property type="match status" value="1"/>
</dbReference>
<dbReference type="InterPro" id="IPR012910">
    <property type="entry name" value="Plug_dom"/>
</dbReference>
<dbReference type="Proteomes" id="UP000076276">
    <property type="component" value="Unassembled WGS sequence"/>
</dbReference>
<accession>A0A151XZU7</accession>
<dbReference type="EMBL" id="LUAW01000033">
    <property type="protein sequence ID" value="KYQ71149.1"/>
    <property type="molecule type" value="Genomic_DNA"/>
</dbReference>
<evidence type="ECO:0000256" key="6">
    <source>
        <dbReference type="ARBA" id="ARBA00023077"/>
    </source>
</evidence>
<keyword evidence="3 9" id="KW-1134">Transmembrane beta strand</keyword>
<dbReference type="InterPro" id="IPR037066">
    <property type="entry name" value="Plug_dom_sf"/>
</dbReference>
<evidence type="ECO:0000256" key="5">
    <source>
        <dbReference type="ARBA" id="ARBA00022729"/>
    </source>
</evidence>
<dbReference type="GO" id="GO:0009279">
    <property type="term" value="C:cell outer membrane"/>
    <property type="evidence" value="ECO:0007669"/>
    <property type="project" value="UniProtKB-SubCell"/>
</dbReference>
<name>A0A151XZU7_9GAMM</name>
<keyword evidence="7 9" id="KW-0472">Membrane</keyword>
<dbReference type="RefSeq" id="WP_067670588.1">
    <property type="nucleotide sequence ID" value="NZ_CBCSIK010000015.1"/>
</dbReference>
<dbReference type="Gene3D" id="2.170.130.10">
    <property type="entry name" value="TonB-dependent receptor, plug domain"/>
    <property type="match status" value="1"/>
</dbReference>
<dbReference type="InterPro" id="IPR036942">
    <property type="entry name" value="Beta-barrel_TonB_sf"/>
</dbReference>
<evidence type="ECO:0000256" key="9">
    <source>
        <dbReference type="PROSITE-ProRule" id="PRU01360"/>
    </source>
</evidence>
<evidence type="ECO:0000256" key="3">
    <source>
        <dbReference type="ARBA" id="ARBA00022452"/>
    </source>
</evidence>
<dbReference type="Gene3D" id="2.40.170.20">
    <property type="entry name" value="TonB-dependent receptor, beta-barrel domain"/>
    <property type="match status" value="1"/>
</dbReference>
<evidence type="ECO:0000256" key="8">
    <source>
        <dbReference type="ARBA" id="ARBA00023237"/>
    </source>
</evidence>
<evidence type="ECO:0000256" key="11">
    <source>
        <dbReference type="RuleBase" id="RU003357"/>
    </source>
</evidence>
<keyword evidence="8 9" id="KW-0998">Cell outer membrane</keyword>
<sequence>MSFENIFKKNLITVSFFATVSPFAFADGPAIQKTSAVPQPKAQQLETIHVQAHPLEQTAADFAVADSIVSQKKLAERPATIGYALADELGVYSNQYGSGSSRPVIRGQDGPRVKVLQHASETADVSALSPDHAVTVDPILAKQVEIIRGPSTLLYGAGAVGGLVNVTDQKIPTQMPEKGYEGQAGLRYNSGSDEKLASAGVTAALGDQFAIGVEGSKRKANNYIAPDYVHTHSHEHDLGNGAVEEHVEHVSERRVDNTFAEGQTVNIGGSWIHERGFFGVSYSNRQDQYGLPGHSHEYENCHPHGNTLDCHAHGAGDAHDHDEEEHGGPWVDLKSERYDLRTELAEPFAGFQKLRAHASYTDYKHDEIEESEVMTTFKSQGYDARLELVHNPIADWEGVIGAQYNRQKLNISGEESLMNPNTTEKWSLFGLEHKQLGDFHVELGARMDQQTIDIDSAQKNFDDHAISYSGAVNWAFAPDYKLSFVASHQERLPLAQELYANGKHFATNTYERGNENLGAEKSNNVELGLHYEADQLDYHVHVYHNWYDSYIYAATTAHEDNFRLVDYTQDKAKFYGVEAETGYQVNEMYKVGLFGDYVRGKIDGVNAPRVPAGRLGTKVNADFADGWSGLAEYYHVFKQDKFADYEQETQGYNMVNVGLSYAGQYAKGNDYRIYVNANNLLDDQVYSHASFLSNIPQVGRNFTVGVEFGF</sequence>
<evidence type="ECO:0000256" key="12">
    <source>
        <dbReference type="SAM" id="SignalP"/>
    </source>
</evidence>
<evidence type="ECO:0000256" key="7">
    <source>
        <dbReference type="ARBA" id="ARBA00023136"/>
    </source>
</evidence>
<keyword evidence="2 9" id="KW-0813">Transport</keyword>
<evidence type="ECO:0000256" key="2">
    <source>
        <dbReference type="ARBA" id="ARBA00022448"/>
    </source>
</evidence>
<keyword evidence="16" id="KW-1185">Reference proteome</keyword>
<keyword evidence="15" id="KW-0675">Receptor</keyword>
<comment type="subcellular location">
    <subcellularLocation>
        <location evidence="1 9">Cell outer membrane</location>
        <topology evidence="1 9">Multi-pass membrane protein</topology>
    </subcellularLocation>
</comment>
<protein>
    <submittedName>
        <fullName evidence="15">TonB-dependent receptor</fullName>
    </submittedName>
</protein>
<gene>
    <name evidence="15" type="ORF">AZH43_16060</name>
</gene>